<dbReference type="AlphaFoldDB" id="A0A4Y2E2U6"/>
<sequence length="103" mass="11310">MSGRSWPPVLQIAPFPRRANSIAIPEQLPTSKYPKVMPEDLGDRCTVYMGINGPVVRKLKNLPIIGVDHWEGAVGQPEYDYPVKEKIGGASPLHPPPEGVNKN</sequence>
<proteinExistence type="predicted"/>
<keyword evidence="2" id="KW-1185">Reference proteome</keyword>
<dbReference type="EMBL" id="BGPR01000490">
    <property type="protein sequence ID" value="GBM22987.1"/>
    <property type="molecule type" value="Genomic_DNA"/>
</dbReference>
<comment type="caution">
    <text evidence="1">The sequence shown here is derived from an EMBL/GenBank/DDBJ whole genome shotgun (WGS) entry which is preliminary data.</text>
</comment>
<reference evidence="1 2" key="1">
    <citation type="journal article" date="2019" name="Sci. Rep.">
        <title>Orb-weaving spider Araneus ventricosus genome elucidates the spidroin gene catalogue.</title>
        <authorList>
            <person name="Kono N."/>
            <person name="Nakamura H."/>
            <person name="Ohtoshi R."/>
            <person name="Moran D.A.P."/>
            <person name="Shinohara A."/>
            <person name="Yoshida Y."/>
            <person name="Fujiwara M."/>
            <person name="Mori M."/>
            <person name="Tomita M."/>
            <person name="Arakawa K."/>
        </authorList>
    </citation>
    <scope>NUCLEOTIDE SEQUENCE [LARGE SCALE GENOMIC DNA]</scope>
</reference>
<organism evidence="1 2">
    <name type="scientific">Araneus ventricosus</name>
    <name type="common">Orbweaver spider</name>
    <name type="synonym">Epeira ventricosa</name>
    <dbReference type="NCBI Taxonomy" id="182803"/>
    <lineage>
        <taxon>Eukaryota</taxon>
        <taxon>Metazoa</taxon>
        <taxon>Ecdysozoa</taxon>
        <taxon>Arthropoda</taxon>
        <taxon>Chelicerata</taxon>
        <taxon>Arachnida</taxon>
        <taxon>Araneae</taxon>
        <taxon>Araneomorphae</taxon>
        <taxon>Entelegynae</taxon>
        <taxon>Araneoidea</taxon>
        <taxon>Araneidae</taxon>
        <taxon>Araneus</taxon>
    </lineage>
</organism>
<evidence type="ECO:0000313" key="2">
    <source>
        <dbReference type="Proteomes" id="UP000499080"/>
    </source>
</evidence>
<evidence type="ECO:0000313" key="1">
    <source>
        <dbReference type="EMBL" id="GBM22987.1"/>
    </source>
</evidence>
<gene>
    <name evidence="1" type="ORF">AVEN_172334_1</name>
</gene>
<name>A0A4Y2E2U6_ARAVE</name>
<protein>
    <submittedName>
        <fullName evidence="1">Uncharacterized protein</fullName>
    </submittedName>
</protein>
<accession>A0A4Y2E2U6</accession>
<dbReference type="Proteomes" id="UP000499080">
    <property type="component" value="Unassembled WGS sequence"/>
</dbReference>